<dbReference type="EMBL" id="PQXF01000045">
    <property type="protein sequence ID" value="PXF57957.1"/>
    <property type="molecule type" value="Genomic_DNA"/>
</dbReference>
<evidence type="ECO:0000313" key="2">
    <source>
        <dbReference type="Proteomes" id="UP000248329"/>
    </source>
</evidence>
<protein>
    <submittedName>
        <fullName evidence="1">Type I-D CRISPR-associated protein Cas5/Csc1</fullName>
    </submittedName>
</protein>
<comment type="caution">
    <text evidence="1">The sequence shown here is derived from an EMBL/GenBank/DDBJ whole genome shotgun (WGS) entry which is preliminary data.</text>
</comment>
<reference evidence="1" key="1">
    <citation type="submission" date="2018-01" db="EMBL/GenBank/DDBJ databases">
        <authorList>
            <person name="Krukenberg V."/>
        </authorList>
    </citation>
    <scope>NUCLEOTIDE SEQUENCE</scope>
    <source>
        <strain evidence="1">E20ANME2</strain>
    </source>
</reference>
<organism evidence="1 2">
    <name type="scientific">Candidatus Methanogaster sp</name>
    <dbReference type="NCBI Taxonomy" id="3386292"/>
    <lineage>
        <taxon>Archaea</taxon>
        <taxon>Methanobacteriati</taxon>
        <taxon>Methanobacteriota</taxon>
        <taxon>Stenosarchaea group</taxon>
        <taxon>Methanomicrobia</taxon>
        <taxon>Methanosarcinales</taxon>
        <taxon>ANME-2 cluster</taxon>
        <taxon>Candidatus Methanogasteraceae</taxon>
        <taxon>Candidatus Methanogaster</taxon>
    </lineage>
</organism>
<proteinExistence type="predicted"/>
<dbReference type="Proteomes" id="UP000248329">
    <property type="component" value="Unassembled WGS sequence"/>
</dbReference>
<sequence>MTTKQVIECTLTVLGRLLYASRELGHLVDTGDYILNSALYYALGFSYGTYVNIGNKPDYLNETSEIYDKLYITPAAPLGALTHLTTTYNARPDQYAVINYKAKDDPNARYNIPRYGRERAINQQNRFRFYILPYQTDTDVERLASELPTYIRLGKKRSKSRVACTVVDSAVSRGTFTANHPFGVYDYEGIPIGNLISRKMRPTPLILQGTYEGEHLKIGEAILPYRLEFLKKLR</sequence>
<gene>
    <name evidence="1" type="primary">cas5d</name>
    <name evidence="1" type="ORF">C4B59_14215</name>
</gene>
<accession>A0AC61KZI0</accession>
<evidence type="ECO:0000313" key="1">
    <source>
        <dbReference type="EMBL" id="PXF57957.1"/>
    </source>
</evidence>
<name>A0AC61KZI0_9EURY</name>